<evidence type="ECO:0000313" key="1">
    <source>
        <dbReference type="EnsemblPlants" id="AET3Gv21090500.1"/>
    </source>
</evidence>
<keyword evidence="2" id="KW-1185">Reference proteome</keyword>
<dbReference type="Gramene" id="AET3Gv21090500.1">
    <property type="protein sequence ID" value="AET3Gv21090500.1"/>
    <property type="gene ID" value="AET3Gv21090500"/>
</dbReference>
<evidence type="ECO:0000313" key="2">
    <source>
        <dbReference type="Proteomes" id="UP000015105"/>
    </source>
</evidence>
<accession>A0A453GKU5</accession>
<proteinExistence type="predicted"/>
<organism evidence="1 2">
    <name type="scientific">Aegilops tauschii subsp. strangulata</name>
    <name type="common">Goatgrass</name>
    <dbReference type="NCBI Taxonomy" id="200361"/>
    <lineage>
        <taxon>Eukaryota</taxon>
        <taxon>Viridiplantae</taxon>
        <taxon>Streptophyta</taxon>
        <taxon>Embryophyta</taxon>
        <taxon>Tracheophyta</taxon>
        <taxon>Spermatophyta</taxon>
        <taxon>Magnoliopsida</taxon>
        <taxon>Liliopsida</taxon>
        <taxon>Poales</taxon>
        <taxon>Poaceae</taxon>
        <taxon>BOP clade</taxon>
        <taxon>Pooideae</taxon>
        <taxon>Triticodae</taxon>
        <taxon>Triticeae</taxon>
        <taxon>Triticinae</taxon>
        <taxon>Aegilops</taxon>
    </lineage>
</organism>
<reference evidence="2" key="1">
    <citation type="journal article" date="2014" name="Science">
        <title>Ancient hybridizations among the ancestral genomes of bread wheat.</title>
        <authorList>
            <consortium name="International Wheat Genome Sequencing Consortium,"/>
            <person name="Marcussen T."/>
            <person name="Sandve S.R."/>
            <person name="Heier L."/>
            <person name="Spannagl M."/>
            <person name="Pfeifer M."/>
            <person name="Jakobsen K.S."/>
            <person name="Wulff B.B."/>
            <person name="Steuernagel B."/>
            <person name="Mayer K.F."/>
            <person name="Olsen O.A."/>
        </authorList>
    </citation>
    <scope>NUCLEOTIDE SEQUENCE [LARGE SCALE GENOMIC DNA]</scope>
    <source>
        <strain evidence="2">cv. AL8/78</strain>
    </source>
</reference>
<dbReference type="EnsemblPlants" id="AET3Gv21095200.1">
    <property type="protein sequence ID" value="AET3Gv21095200.1"/>
    <property type="gene ID" value="AET3Gv21095200"/>
</dbReference>
<reference evidence="1" key="4">
    <citation type="submission" date="2019-03" db="UniProtKB">
        <authorList>
            <consortium name="EnsemblPlants"/>
        </authorList>
    </citation>
    <scope>IDENTIFICATION</scope>
</reference>
<dbReference type="EnsemblPlants" id="AET3Gv21090500.1">
    <property type="protein sequence ID" value="AET3Gv21090500.1"/>
    <property type="gene ID" value="AET3Gv21090500"/>
</dbReference>
<reference evidence="1" key="5">
    <citation type="journal article" date="2021" name="G3 (Bethesda)">
        <title>Aegilops tauschii genome assembly Aet v5.0 features greater sequence contiguity and improved annotation.</title>
        <authorList>
            <person name="Wang L."/>
            <person name="Zhu T."/>
            <person name="Rodriguez J.C."/>
            <person name="Deal K.R."/>
            <person name="Dubcovsky J."/>
            <person name="McGuire P.E."/>
            <person name="Lux T."/>
            <person name="Spannagl M."/>
            <person name="Mayer K.F.X."/>
            <person name="Baldrich P."/>
            <person name="Meyers B.C."/>
            <person name="Huo N."/>
            <person name="Gu Y.Q."/>
            <person name="Zhou H."/>
            <person name="Devos K.M."/>
            <person name="Bennetzen J.L."/>
            <person name="Unver T."/>
            <person name="Budak H."/>
            <person name="Gulick P.J."/>
            <person name="Galiba G."/>
            <person name="Kalapos B."/>
            <person name="Nelson D.R."/>
            <person name="Li P."/>
            <person name="You F.M."/>
            <person name="Luo M.C."/>
            <person name="Dvorak J."/>
        </authorList>
    </citation>
    <scope>NUCLEOTIDE SEQUENCE [LARGE SCALE GENOMIC DNA]</scope>
    <source>
        <strain evidence="1">cv. AL8/78</strain>
    </source>
</reference>
<dbReference type="Proteomes" id="UP000015105">
    <property type="component" value="Chromosome 3D"/>
</dbReference>
<sequence length="52" mass="5832">MLLQKTNQNTMANAVFLSLTISIGKNGSAHHNILNLTHVEHKRSTYATLNRQ</sequence>
<name>A0A453GKU5_AEGTS</name>
<reference evidence="2" key="2">
    <citation type="journal article" date="2017" name="Nat. Plants">
        <title>The Aegilops tauschii genome reveals multiple impacts of transposons.</title>
        <authorList>
            <person name="Zhao G."/>
            <person name="Zou C."/>
            <person name="Li K."/>
            <person name="Wang K."/>
            <person name="Li T."/>
            <person name="Gao L."/>
            <person name="Zhang X."/>
            <person name="Wang H."/>
            <person name="Yang Z."/>
            <person name="Liu X."/>
            <person name="Jiang W."/>
            <person name="Mao L."/>
            <person name="Kong X."/>
            <person name="Jiao Y."/>
            <person name="Jia J."/>
        </authorList>
    </citation>
    <scope>NUCLEOTIDE SEQUENCE [LARGE SCALE GENOMIC DNA]</scope>
    <source>
        <strain evidence="2">cv. AL8/78</strain>
    </source>
</reference>
<protein>
    <submittedName>
        <fullName evidence="1">Uncharacterized protein</fullName>
    </submittedName>
</protein>
<dbReference type="AlphaFoldDB" id="A0A453GKU5"/>
<dbReference type="Gramene" id="AET3Gv21095200.1">
    <property type="protein sequence ID" value="AET3Gv21095200.1"/>
    <property type="gene ID" value="AET3Gv21095200"/>
</dbReference>
<reference evidence="1" key="3">
    <citation type="journal article" date="2017" name="Nature">
        <title>Genome sequence of the progenitor of the wheat D genome Aegilops tauschii.</title>
        <authorList>
            <person name="Luo M.C."/>
            <person name="Gu Y.Q."/>
            <person name="Puiu D."/>
            <person name="Wang H."/>
            <person name="Twardziok S.O."/>
            <person name="Deal K.R."/>
            <person name="Huo N."/>
            <person name="Zhu T."/>
            <person name="Wang L."/>
            <person name="Wang Y."/>
            <person name="McGuire P.E."/>
            <person name="Liu S."/>
            <person name="Long H."/>
            <person name="Ramasamy R.K."/>
            <person name="Rodriguez J.C."/>
            <person name="Van S.L."/>
            <person name="Yuan L."/>
            <person name="Wang Z."/>
            <person name="Xia Z."/>
            <person name="Xiao L."/>
            <person name="Anderson O.D."/>
            <person name="Ouyang S."/>
            <person name="Liang Y."/>
            <person name="Zimin A.V."/>
            <person name="Pertea G."/>
            <person name="Qi P."/>
            <person name="Bennetzen J.L."/>
            <person name="Dai X."/>
            <person name="Dawson M.W."/>
            <person name="Muller H.G."/>
            <person name="Kugler K."/>
            <person name="Rivarola-Duarte L."/>
            <person name="Spannagl M."/>
            <person name="Mayer K.F.X."/>
            <person name="Lu F.H."/>
            <person name="Bevan M.W."/>
            <person name="Leroy P."/>
            <person name="Li P."/>
            <person name="You F.M."/>
            <person name="Sun Q."/>
            <person name="Liu Z."/>
            <person name="Lyons E."/>
            <person name="Wicker T."/>
            <person name="Salzberg S.L."/>
            <person name="Devos K.M."/>
            <person name="Dvorak J."/>
        </authorList>
    </citation>
    <scope>NUCLEOTIDE SEQUENCE [LARGE SCALE GENOMIC DNA]</scope>
    <source>
        <strain evidence="1">cv. AL8/78</strain>
    </source>
</reference>